<dbReference type="Pfam" id="PF07963">
    <property type="entry name" value="N_methyl"/>
    <property type="match status" value="1"/>
</dbReference>
<keyword evidence="1" id="KW-0812">Transmembrane</keyword>
<reference evidence="2" key="1">
    <citation type="journal article" date="2015" name="Nature">
        <title>Complex archaea that bridge the gap between prokaryotes and eukaryotes.</title>
        <authorList>
            <person name="Spang A."/>
            <person name="Saw J.H."/>
            <person name="Jorgensen S.L."/>
            <person name="Zaremba-Niedzwiedzka K."/>
            <person name="Martijn J."/>
            <person name="Lind A.E."/>
            <person name="van Eijk R."/>
            <person name="Schleper C."/>
            <person name="Guy L."/>
            <person name="Ettema T.J."/>
        </authorList>
    </citation>
    <scope>NUCLEOTIDE SEQUENCE</scope>
</reference>
<gene>
    <name evidence="2" type="ORF">LCGC14_1660010</name>
</gene>
<organism evidence="2">
    <name type="scientific">marine sediment metagenome</name>
    <dbReference type="NCBI Taxonomy" id="412755"/>
    <lineage>
        <taxon>unclassified sequences</taxon>
        <taxon>metagenomes</taxon>
        <taxon>ecological metagenomes</taxon>
    </lineage>
</organism>
<evidence type="ECO:0008006" key="3">
    <source>
        <dbReference type="Google" id="ProtNLM"/>
    </source>
</evidence>
<accession>A0A0F9IGX7</accession>
<keyword evidence="1" id="KW-0472">Membrane</keyword>
<dbReference type="NCBIfam" id="TIGR02532">
    <property type="entry name" value="IV_pilin_GFxxxE"/>
    <property type="match status" value="1"/>
</dbReference>
<name>A0A0F9IGX7_9ZZZZ</name>
<dbReference type="EMBL" id="LAZR01014091">
    <property type="protein sequence ID" value="KKM19009.1"/>
    <property type="molecule type" value="Genomic_DNA"/>
</dbReference>
<proteinExistence type="predicted"/>
<feature type="transmembrane region" description="Helical" evidence="1">
    <location>
        <begin position="6"/>
        <end position="32"/>
    </location>
</feature>
<sequence>MKGFTFLELMIVISVISIVVIVCMAGIGYLLIHIFTLL</sequence>
<evidence type="ECO:0000256" key="1">
    <source>
        <dbReference type="SAM" id="Phobius"/>
    </source>
</evidence>
<keyword evidence="1" id="KW-1133">Transmembrane helix</keyword>
<dbReference type="AlphaFoldDB" id="A0A0F9IGX7"/>
<evidence type="ECO:0000313" key="2">
    <source>
        <dbReference type="EMBL" id="KKM19009.1"/>
    </source>
</evidence>
<dbReference type="InterPro" id="IPR012902">
    <property type="entry name" value="N_methyl_site"/>
</dbReference>
<comment type="caution">
    <text evidence="2">The sequence shown here is derived from an EMBL/GenBank/DDBJ whole genome shotgun (WGS) entry which is preliminary data.</text>
</comment>
<protein>
    <recommendedName>
        <fullName evidence="3">Prepilin-type N-terminal cleavage/methylation domain-containing protein</fullName>
    </recommendedName>
</protein>